<proteinExistence type="predicted"/>
<name>A0A914PKK1_9BILA</name>
<organism evidence="1 2">
    <name type="scientific">Panagrolaimus davidi</name>
    <dbReference type="NCBI Taxonomy" id="227884"/>
    <lineage>
        <taxon>Eukaryota</taxon>
        <taxon>Metazoa</taxon>
        <taxon>Ecdysozoa</taxon>
        <taxon>Nematoda</taxon>
        <taxon>Chromadorea</taxon>
        <taxon>Rhabditida</taxon>
        <taxon>Tylenchina</taxon>
        <taxon>Panagrolaimomorpha</taxon>
        <taxon>Panagrolaimoidea</taxon>
        <taxon>Panagrolaimidae</taxon>
        <taxon>Panagrolaimus</taxon>
    </lineage>
</organism>
<accession>A0A914PKK1</accession>
<keyword evidence="1" id="KW-1185">Reference proteome</keyword>
<evidence type="ECO:0000313" key="1">
    <source>
        <dbReference type="Proteomes" id="UP000887578"/>
    </source>
</evidence>
<sequence>MCRHYDGQLLKSFARLSFPTDQALISYVAYVLTNISRLAVLVNNFSLEKVITDFKLSSDDQLILENILIEMNFEKFGTLLKARKESEPKLMCYTL</sequence>
<dbReference type="Proteomes" id="UP000887578">
    <property type="component" value="Unplaced"/>
</dbReference>
<protein>
    <submittedName>
        <fullName evidence="2">Uncharacterized protein</fullName>
    </submittedName>
</protein>
<dbReference type="AlphaFoldDB" id="A0A914PKK1"/>
<evidence type="ECO:0000313" key="2">
    <source>
        <dbReference type="WBParaSite" id="PDA_v2.g18465.t1"/>
    </source>
</evidence>
<reference evidence="2" key="1">
    <citation type="submission" date="2022-11" db="UniProtKB">
        <authorList>
            <consortium name="WormBaseParasite"/>
        </authorList>
    </citation>
    <scope>IDENTIFICATION</scope>
</reference>
<dbReference type="WBParaSite" id="PDA_v2.g18465.t1">
    <property type="protein sequence ID" value="PDA_v2.g18465.t1"/>
    <property type="gene ID" value="PDA_v2.g18465"/>
</dbReference>